<gene>
    <name evidence="1" type="ORF">AU512_02560</name>
</gene>
<dbReference type="SUPFAM" id="SSF56399">
    <property type="entry name" value="ADP-ribosylation"/>
    <property type="match status" value="1"/>
</dbReference>
<dbReference type="EMBL" id="LUTQ01000004">
    <property type="protein sequence ID" value="OSN11572.1"/>
    <property type="molecule type" value="Genomic_DNA"/>
</dbReference>
<evidence type="ECO:0008006" key="3">
    <source>
        <dbReference type="Google" id="ProtNLM"/>
    </source>
</evidence>
<organism evidence="1 2">
    <name type="scientific">Lonsdalea iberica</name>
    <dbReference type="NCBI Taxonomy" id="1082703"/>
    <lineage>
        <taxon>Bacteria</taxon>
        <taxon>Pseudomonadati</taxon>
        <taxon>Pseudomonadota</taxon>
        <taxon>Gammaproteobacteria</taxon>
        <taxon>Enterobacterales</taxon>
        <taxon>Pectobacteriaceae</taxon>
        <taxon>Lonsdalea</taxon>
    </lineage>
</organism>
<reference evidence="1 2" key="1">
    <citation type="submission" date="2016-02" db="EMBL/GenBank/DDBJ databases">
        <title>Species-wide whole genome sequencing reveals diversity, host range in Lonsdalea quercina.</title>
        <authorList>
            <person name="Li Y."/>
        </authorList>
    </citation>
    <scope>NUCLEOTIDE SEQUENCE [LARGE SCALE GENOMIC DNA]</scope>
    <source>
        <strain evidence="1 2">LMG 26265</strain>
    </source>
</reference>
<name>A0ABX3XIX6_9GAMM</name>
<dbReference type="Proteomes" id="UP000194040">
    <property type="component" value="Unassembled WGS sequence"/>
</dbReference>
<proteinExistence type="predicted"/>
<dbReference type="RefSeq" id="WP_094099994.1">
    <property type="nucleotide sequence ID" value="NZ_LUTQ01000004.1"/>
</dbReference>
<sequence length="249" mass="28467">MLNLIKVSSYFDDLYMRGNLSRHEQQNFLQKVLSFEGYPEYGINLSSAFDNYITSNLFISPEEEDMIENYVANSWEYINKHLVGKEISPEIQHAERKRSLTEVINKMPLSPLDFYRASRTSGRAFFNPLINKLEKGIIEKDTILLNKSFLSFTTSPYALKAFAGDELQGEIEKDCVIYKVAGNVNAISKVSSVEEFEGIIPPDSLLRVKSANNLLIETKSGQQNNIWFVELERVSDTFVPHLDFYGNPI</sequence>
<dbReference type="Gene3D" id="3.90.176.10">
    <property type="entry name" value="Toxin ADP-ribosyltransferase, Chain A, domain 1"/>
    <property type="match status" value="1"/>
</dbReference>
<keyword evidence="2" id="KW-1185">Reference proteome</keyword>
<evidence type="ECO:0000313" key="1">
    <source>
        <dbReference type="EMBL" id="OSN11572.1"/>
    </source>
</evidence>
<accession>A0ABX3XIX6</accession>
<comment type="caution">
    <text evidence="1">The sequence shown here is derived from an EMBL/GenBank/DDBJ whole genome shotgun (WGS) entry which is preliminary data.</text>
</comment>
<protein>
    <recommendedName>
        <fullName evidence="3">ADP ribosyltransferase domain-containing protein</fullName>
    </recommendedName>
</protein>
<evidence type="ECO:0000313" key="2">
    <source>
        <dbReference type="Proteomes" id="UP000194040"/>
    </source>
</evidence>